<organism evidence="1 2">
    <name type="scientific">Streptosporangium nondiastaticum</name>
    <dbReference type="NCBI Taxonomy" id="35764"/>
    <lineage>
        <taxon>Bacteria</taxon>
        <taxon>Bacillati</taxon>
        <taxon>Actinomycetota</taxon>
        <taxon>Actinomycetes</taxon>
        <taxon>Streptosporangiales</taxon>
        <taxon>Streptosporangiaceae</taxon>
        <taxon>Streptosporangium</taxon>
    </lineage>
</organism>
<accession>A0A9X7JQ10</accession>
<keyword evidence="2" id="KW-1185">Reference proteome</keyword>
<dbReference type="Proteomes" id="UP000242427">
    <property type="component" value="Unassembled WGS sequence"/>
</dbReference>
<comment type="caution">
    <text evidence="1">The sequence shown here is derived from an EMBL/GenBank/DDBJ whole genome shotgun (WGS) entry which is preliminary data.</text>
</comment>
<dbReference type="AlphaFoldDB" id="A0A9X7JQ10"/>
<evidence type="ECO:0000313" key="1">
    <source>
        <dbReference type="EMBL" id="PSJ27753.1"/>
    </source>
</evidence>
<sequence>MSADALGDTGCTGGAECAGVPAVLVRSGSEGSRKARVITVAAAVTAAAAATRTGRLANRLLPCGG</sequence>
<name>A0A9X7JQ10_9ACTN</name>
<reference evidence="1 2" key="1">
    <citation type="submission" date="2018-03" db="EMBL/GenBank/DDBJ databases">
        <title>Chitinolytic properties of Streptosporangium nondiastaticum TBG75A20.</title>
        <authorList>
            <person name="Gayathri V."/>
            <person name="Shiburaj S."/>
        </authorList>
    </citation>
    <scope>NUCLEOTIDE SEQUENCE [LARGE SCALE GENOMIC DNA]</scope>
    <source>
        <strain evidence="1 2">TBG75A20</strain>
    </source>
</reference>
<dbReference type="EMBL" id="PXWG01000036">
    <property type="protein sequence ID" value="PSJ27753.1"/>
    <property type="molecule type" value="Genomic_DNA"/>
</dbReference>
<proteinExistence type="predicted"/>
<evidence type="ECO:0000313" key="2">
    <source>
        <dbReference type="Proteomes" id="UP000242427"/>
    </source>
</evidence>
<protein>
    <submittedName>
        <fullName evidence="1">Uncharacterized protein</fullName>
    </submittedName>
</protein>
<gene>
    <name evidence="1" type="ORF">B7P34_16025</name>
</gene>